<evidence type="ECO:0000313" key="10">
    <source>
        <dbReference type="Proteomes" id="UP000515823"/>
    </source>
</evidence>
<evidence type="ECO:0000256" key="2">
    <source>
        <dbReference type="ARBA" id="ARBA00007776"/>
    </source>
</evidence>
<dbReference type="Pfam" id="PF04093">
    <property type="entry name" value="MreD"/>
    <property type="match status" value="1"/>
</dbReference>
<dbReference type="GO" id="GO:0005886">
    <property type="term" value="C:plasma membrane"/>
    <property type="evidence" value="ECO:0007669"/>
    <property type="project" value="UniProtKB-SubCell"/>
</dbReference>
<dbReference type="InterPro" id="IPR007227">
    <property type="entry name" value="Cell_shape_determining_MreD"/>
</dbReference>
<name>A0A7G9G4U4_9FIRM</name>
<dbReference type="KEGG" id="qdo:H9Q78_01230"/>
<evidence type="ECO:0000256" key="6">
    <source>
        <dbReference type="ARBA" id="ARBA00022989"/>
    </source>
</evidence>
<dbReference type="Proteomes" id="UP000515823">
    <property type="component" value="Chromosome"/>
</dbReference>
<accession>A0A7G9G4U4</accession>
<evidence type="ECO:0000256" key="1">
    <source>
        <dbReference type="ARBA" id="ARBA00004651"/>
    </source>
</evidence>
<keyword evidence="5" id="KW-0133">Cell shape</keyword>
<feature type="transmembrane region" description="Helical" evidence="8">
    <location>
        <begin position="7"/>
        <end position="23"/>
    </location>
</feature>
<organism evidence="9 10">
    <name type="scientific">Qiania dongpingensis</name>
    <dbReference type="NCBI Taxonomy" id="2763669"/>
    <lineage>
        <taxon>Bacteria</taxon>
        <taxon>Bacillati</taxon>
        <taxon>Bacillota</taxon>
        <taxon>Clostridia</taxon>
        <taxon>Lachnospirales</taxon>
        <taxon>Lachnospiraceae</taxon>
        <taxon>Qiania</taxon>
    </lineage>
</organism>
<evidence type="ECO:0000256" key="3">
    <source>
        <dbReference type="ARBA" id="ARBA00022475"/>
    </source>
</evidence>
<feature type="transmembrane region" description="Helical" evidence="8">
    <location>
        <begin position="54"/>
        <end position="85"/>
    </location>
</feature>
<dbReference type="InterPro" id="IPR017225">
    <property type="entry name" value="Cell_shape_determin_MreD_prd"/>
</dbReference>
<evidence type="ECO:0000256" key="7">
    <source>
        <dbReference type="ARBA" id="ARBA00023136"/>
    </source>
</evidence>
<keyword evidence="4 8" id="KW-0812">Transmembrane</keyword>
<dbReference type="GO" id="GO:0008360">
    <property type="term" value="P:regulation of cell shape"/>
    <property type="evidence" value="ECO:0007669"/>
    <property type="project" value="UniProtKB-KW"/>
</dbReference>
<feature type="transmembrane region" description="Helical" evidence="8">
    <location>
        <begin position="130"/>
        <end position="155"/>
    </location>
</feature>
<evidence type="ECO:0000256" key="4">
    <source>
        <dbReference type="ARBA" id="ARBA00022692"/>
    </source>
</evidence>
<gene>
    <name evidence="9" type="primary">mreD</name>
    <name evidence="9" type="ORF">H9Q78_01230</name>
</gene>
<evidence type="ECO:0000256" key="8">
    <source>
        <dbReference type="SAM" id="Phobius"/>
    </source>
</evidence>
<reference evidence="9 10" key="1">
    <citation type="submission" date="2020-08" db="EMBL/GenBank/DDBJ databases">
        <authorList>
            <person name="Liu C."/>
            <person name="Sun Q."/>
        </authorList>
    </citation>
    <scope>NUCLEOTIDE SEQUENCE [LARGE SCALE GENOMIC DNA]</scope>
    <source>
        <strain evidence="9 10">NSJ-38</strain>
    </source>
</reference>
<keyword evidence="10" id="KW-1185">Reference proteome</keyword>
<evidence type="ECO:0000313" key="9">
    <source>
        <dbReference type="EMBL" id="QNM05826.1"/>
    </source>
</evidence>
<comment type="similarity">
    <text evidence="2">Belongs to the MreD family.</text>
</comment>
<keyword evidence="6 8" id="KW-1133">Transmembrane helix</keyword>
<sequence length="174" mass="20142">MKIKRILVMAAVIFAGFFLQYGIFANVPLIDTVPNILLIITVSFGFMKGKTQGMVIGLFCGLLTDIVSMNALGFHMIIYIIIGYINGAFHQWMYSDYIVFPLIVTTFSSILYNLYFYVFQFLVRNRLDFIYYLTHVILPEVIYTVVLTGIIYQLLSFINYKLEMTERRSATKFV</sequence>
<dbReference type="PIRSF" id="PIRSF037497">
    <property type="entry name" value="MreD_Clostridium/Treponema_prd"/>
    <property type="match status" value="1"/>
</dbReference>
<keyword evidence="3" id="KW-1003">Cell membrane</keyword>
<dbReference type="EMBL" id="CP060634">
    <property type="protein sequence ID" value="QNM05826.1"/>
    <property type="molecule type" value="Genomic_DNA"/>
</dbReference>
<keyword evidence="7 8" id="KW-0472">Membrane</keyword>
<dbReference type="AlphaFoldDB" id="A0A7G9G4U4"/>
<feature type="transmembrane region" description="Helical" evidence="8">
    <location>
        <begin position="97"/>
        <end position="118"/>
    </location>
</feature>
<protein>
    <submittedName>
        <fullName evidence="9">Rod shape-determining protein MreD</fullName>
    </submittedName>
</protein>
<feature type="transmembrane region" description="Helical" evidence="8">
    <location>
        <begin position="29"/>
        <end position="47"/>
    </location>
</feature>
<dbReference type="RefSeq" id="WP_249303097.1">
    <property type="nucleotide sequence ID" value="NZ_CP060634.1"/>
</dbReference>
<comment type="subcellular location">
    <subcellularLocation>
        <location evidence="1">Cell membrane</location>
        <topology evidence="1">Multi-pass membrane protein</topology>
    </subcellularLocation>
</comment>
<evidence type="ECO:0000256" key="5">
    <source>
        <dbReference type="ARBA" id="ARBA00022960"/>
    </source>
</evidence>
<proteinExistence type="inferred from homology"/>
<dbReference type="NCBIfam" id="TIGR03426">
    <property type="entry name" value="shape_MreD"/>
    <property type="match status" value="1"/>
</dbReference>